<evidence type="ECO:0000256" key="5">
    <source>
        <dbReference type="ARBA" id="ARBA00022723"/>
    </source>
</evidence>
<dbReference type="PANTHER" id="PTHR30352">
    <property type="entry name" value="PYRUVATE FORMATE-LYASE-ACTIVATING ENZYME"/>
    <property type="match status" value="1"/>
</dbReference>
<gene>
    <name evidence="10" type="ORF">DSM100238_0746</name>
</gene>
<dbReference type="InterPro" id="IPR012839">
    <property type="entry name" value="Organic_radical_activase"/>
</dbReference>
<keyword evidence="7" id="KW-0408">Iron</keyword>
<keyword evidence="11" id="KW-1185">Reference proteome</keyword>
<evidence type="ECO:0000256" key="7">
    <source>
        <dbReference type="ARBA" id="ARBA00023004"/>
    </source>
</evidence>
<dbReference type="Pfam" id="PF04055">
    <property type="entry name" value="Radical_SAM"/>
    <property type="match status" value="1"/>
</dbReference>
<dbReference type="GO" id="GO:0016491">
    <property type="term" value="F:oxidoreductase activity"/>
    <property type="evidence" value="ECO:0007669"/>
    <property type="project" value="UniProtKB-KW"/>
</dbReference>
<dbReference type="PANTHER" id="PTHR30352:SF4">
    <property type="entry name" value="PYRUVATE FORMATE-LYASE 2-ACTIVATING ENZYME"/>
    <property type="match status" value="1"/>
</dbReference>
<keyword evidence="4" id="KW-0949">S-adenosyl-L-methionine</keyword>
<dbReference type="InterPro" id="IPR001989">
    <property type="entry name" value="Radical_activat_CS"/>
</dbReference>
<evidence type="ECO:0000256" key="8">
    <source>
        <dbReference type="ARBA" id="ARBA00023014"/>
    </source>
</evidence>
<name>A0A6A2VI61_9BIFI</name>
<dbReference type="GO" id="GO:0051539">
    <property type="term" value="F:4 iron, 4 sulfur cluster binding"/>
    <property type="evidence" value="ECO:0007669"/>
    <property type="project" value="UniProtKB-KW"/>
</dbReference>
<evidence type="ECO:0000256" key="6">
    <source>
        <dbReference type="ARBA" id="ARBA00023002"/>
    </source>
</evidence>
<evidence type="ECO:0000256" key="4">
    <source>
        <dbReference type="ARBA" id="ARBA00022691"/>
    </source>
</evidence>
<comment type="cofactor">
    <cofactor evidence="1">
        <name>[4Fe-4S] cluster</name>
        <dbReference type="ChEBI" id="CHEBI:49883"/>
    </cofactor>
</comment>
<dbReference type="InterPro" id="IPR013785">
    <property type="entry name" value="Aldolase_TIM"/>
</dbReference>
<dbReference type="NCBIfam" id="TIGR02494">
    <property type="entry name" value="PFLE_PFLC"/>
    <property type="match status" value="1"/>
</dbReference>
<dbReference type="CDD" id="cd01335">
    <property type="entry name" value="Radical_SAM"/>
    <property type="match status" value="1"/>
</dbReference>
<evidence type="ECO:0000313" key="11">
    <source>
        <dbReference type="Proteomes" id="UP000440041"/>
    </source>
</evidence>
<comment type="similarity">
    <text evidence="2">Belongs to the organic radical-activating enzymes family.</text>
</comment>
<keyword evidence="6" id="KW-0560">Oxidoreductase</keyword>
<dbReference type="Gene3D" id="3.20.20.70">
    <property type="entry name" value="Aldolase class I"/>
    <property type="match status" value="1"/>
</dbReference>
<organism evidence="10 11">
    <name type="scientific">Bifidobacterium apri</name>
    <dbReference type="NCBI Taxonomy" id="1769423"/>
    <lineage>
        <taxon>Bacteria</taxon>
        <taxon>Bacillati</taxon>
        <taxon>Actinomycetota</taxon>
        <taxon>Actinomycetes</taxon>
        <taxon>Bifidobacteriales</taxon>
        <taxon>Bifidobacteriaceae</taxon>
        <taxon>Bifidobacterium</taxon>
    </lineage>
</organism>
<dbReference type="InterPro" id="IPR034457">
    <property type="entry name" value="Organic_radical-activating"/>
</dbReference>
<proteinExistence type="inferred from homology"/>
<protein>
    <submittedName>
        <fullName evidence="10">Radical SAM protein</fullName>
    </submittedName>
</protein>
<keyword evidence="3" id="KW-0004">4Fe-4S</keyword>
<dbReference type="InterPro" id="IPR007197">
    <property type="entry name" value="rSAM"/>
</dbReference>
<dbReference type="SFLD" id="SFLDG01066">
    <property type="entry name" value="organic_radical-activating_enz"/>
    <property type="match status" value="1"/>
</dbReference>
<evidence type="ECO:0000256" key="1">
    <source>
        <dbReference type="ARBA" id="ARBA00001966"/>
    </source>
</evidence>
<evidence type="ECO:0000313" key="10">
    <source>
        <dbReference type="EMBL" id="KAB8299712.1"/>
    </source>
</evidence>
<dbReference type="SUPFAM" id="SSF102114">
    <property type="entry name" value="Radical SAM enzymes"/>
    <property type="match status" value="1"/>
</dbReference>
<dbReference type="SFLD" id="SFLDS00029">
    <property type="entry name" value="Radical_SAM"/>
    <property type="match status" value="1"/>
</dbReference>
<sequence length="258" mass="29468">MHVPYVFNIQHFSTHDGPGVRTTIFFKGCPLRCAWCHNPESQRFTPETMTNRDGRETIVGKQYTIDELMEDVMKDIIVYEQSGGGVTLSGGEALAMDAAYIRELAQRLTENEISVGIDTCGVVSTERIKAIAQHADFFLYDLKLIDDDAHRKYTGGSNRLVLNNLITLNDLHARIFLRLIMVPGVNTNRHTIQRTMEWLQNHHITPEQINLLPYHRLGMDKYSRLGRRPVLFNIPDDTLMQDIKTQVESYYDTVTIGG</sequence>
<evidence type="ECO:0000259" key="9">
    <source>
        <dbReference type="PROSITE" id="PS51918"/>
    </source>
</evidence>
<reference evidence="10 11" key="1">
    <citation type="submission" date="2019-09" db="EMBL/GenBank/DDBJ databases">
        <title>Characterization of the phylogenetic diversity of two novel species belonging to the genus Bifidobacterium: Bifidobacterium cebidarum sp. nov. and Bifidobacterium leontopitheci sp. nov.</title>
        <authorList>
            <person name="Lugli G.A."/>
            <person name="Duranti S."/>
            <person name="Milani C."/>
            <person name="Turroni F."/>
            <person name="Ventura M."/>
        </authorList>
    </citation>
    <scope>NUCLEOTIDE SEQUENCE [LARGE SCALE GENOMIC DNA]</scope>
    <source>
        <strain evidence="10 11">DSM 100238</strain>
    </source>
</reference>
<dbReference type="PROSITE" id="PS51918">
    <property type="entry name" value="RADICAL_SAM"/>
    <property type="match status" value="1"/>
</dbReference>
<feature type="domain" description="Radical SAM core" evidence="9">
    <location>
        <begin position="15"/>
        <end position="252"/>
    </location>
</feature>
<dbReference type="InterPro" id="IPR058240">
    <property type="entry name" value="rSAM_sf"/>
</dbReference>
<dbReference type="PROSITE" id="PS01087">
    <property type="entry name" value="RADICAL_ACTIVATING"/>
    <property type="match status" value="1"/>
</dbReference>
<keyword evidence="5" id="KW-0479">Metal-binding</keyword>
<dbReference type="AlphaFoldDB" id="A0A6A2VI61"/>
<dbReference type="PIRSF" id="PIRSF000371">
    <property type="entry name" value="PFL_act_enz"/>
    <property type="match status" value="1"/>
</dbReference>
<evidence type="ECO:0000256" key="2">
    <source>
        <dbReference type="ARBA" id="ARBA00009777"/>
    </source>
</evidence>
<dbReference type="Proteomes" id="UP000440041">
    <property type="component" value="Unassembled WGS sequence"/>
</dbReference>
<dbReference type="EMBL" id="WBSO01000003">
    <property type="protein sequence ID" value="KAB8299712.1"/>
    <property type="molecule type" value="Genomic_DNA"/>
</dbReference>
<comment type="caution">
    <text evidence="10">The sequence shown here is derived from an EMBL/GenBank/DDBJ whole genome shotgun (WGS) entry which is preliminary data.</text>
</comment>
<keyword evidence="8" id="KW-0411">Iron-sulfur</keyword>
<accession>A0A6A2VI61</accession>
<dbReference type="GO" id="GO:0046872">
    <property type="term" value="F:metal ion binding"/>
    <property type="evidence" value="ECO:0007669"/>
    <property type="project" value="UniProtKB-KW"/>
</dbReference>
<evidence type="ECO:0000256" key="3">
    <source>
        <dbReference type="ARBA" id="ARBA00022485"/>
    </source>
</evidence>